<gene>
    <name evidence="1" type="ORF">OTU49_000083</name>
</gene>
<reference evidence="1 2" key="1">
    <citation type="journal article" date="2024" name="BMC Genomics">
        <title>Genome assembly of redclaw crayfish (Cherax quadricarinatus) provides insights into its immune adaptation and hypoxia tolerance.</title>
        <authorList>
            <person name="Liu Z."/>
            <person name="Zheng J."/>
            <person name="Li H."/>
            <person name="Fang K."/>
            <person name="Wang S."/>
            <person name="He J."/>
            <person name="Zhou D."/>
            <person name="Weng S."/>
            <person name="Chi M."/>
            <person name="Gu Z."/>
            <person name="He J."/>
            <person name="Li F."/>
            <person name="Wang M."/>
        </authorList>
    </citation>
    <scope>NUCLEOTIDE SEQUENCE [LARGE SCALE GENOMIC DNA]</scope>
    <source>
        <strain evidence="1">ZL_2023a</strain>
    </source>
</reference>
<evidence type="ECO:0000313" key="1">
    <source>
        <dbReference type="EMBL" id="KAK8745903.1"/>
    </source>
</evidence>
<keyword evidence="2" id="KW-1185">Reference proteome</keyword>
<protein>
    <submittedName>
        <fullName evidence="1">Uncharacterized protein</fullName>
    </submittedName>
</protein>
<proteinExistence type="predicted"/>
<organism evidence="1 2">
    <name type="scientific">Cherax quadricarinatus</name>
    <name type="common">Australian red claw crayfish</name>
    <dbReference type="NCBI Taxonomy" id="27406"/>
    <lineage>
        <taxon>Eukaryota</taxon>
        <taxon>Metazoa</taxon>
        <taxon>Ecdysozoa</taxon>
        <taxon>Arthropoda</taxon>
        <taxon>Crustacea</taxon>
        <taxon>Multicrustacea</taxon>
        <taxon>Malacostraca</taxon>
        <taxon>Eumalacostraca</taxon>
        <taxon>Eucarida</taxon>
        <taxon>Decapoda</taxon>
        <taxon>Pleocyemata</taxon>
        <taxon>Astacidea</taxon>
        <taxon>Parastacoidea</taxon>
        <taxon>Parastacidae</taxon>
        <taxon>Cherax</taxon>
    </lineage>
</organism>
<accession>A0AAW0XMW9</accession>
<dbReference type="EMBL" id="JARKIK010000018">
    <property type="protein sequence ID" value="KAK8745903.1"/>
    <property type="molecule type" value="Genomic_DNA"/>
</dbReference>
<dbReference type="AlphaFoldDB" id="A0AAW0XMW9"/>
<evidence type="ECO:0000313" key="2">
    <source>
        <dbReference type="Proteomes" id="UP001445076"/>
    </source>
</evidence>
<dbReference type="Proteomes" id="UP001445076">
    <property type="component" value="Unassembled WGS sequence"/>
</dbReference>
<comment type="caution">
    <text evidence="1">The sequence shown here is derived from an EMBL/GenBank/DDBJ whole genome shotgun (WGS) entry which is preliminary data.</text>
</comment>
<feature type="non-terminal residue" evidence="1">
    <location>
        <position position="99"/>
    </location>
</feature>
<name>A0AAW0XMW9_CHEQU</name>
<sequence length="99" mass="11414">MMDSDDDFSDYEDKAMAPEYHLFSMQDDLQEVGLHHTQTSLHKIILDGNNDFSVVEKASEDLRKHSKEVNDLHCEDPNRDVQDICELLETDTKSTRSSL</sequence>